<evidence type="ECO:0000313" key="3">
    <source>
        <dbReference type="EMBL" id="PUX17432.1"/>
    </source>
</evidence>
<dbReference type="EMBL" id="MSAG01000043">
    <property type="protein sequence ID" value="PUX17432.1"/>
    <property type="molecule type" value="Genomic_DNA"/>
</dbReference>
<evidence type="ECO:0000256" key="2">
    <source>
        <dbReference type="SAM" id="Phobius"/>
    </source>
</evidence>
<comment type="caution">
    <text evidence="3">The sequence shown here is derived from an EMBL/GenBank/DDBJ whole genome shotgun (WGS) entry which is preliminary data.</text>
</comment>
<gene>
    <name evidence="3" type="ORF">BS411_20565</name>
</gene>
<dbReference type="AlphaFoldDB" id="A0A2T7AY14"/>
<sequence>MAESVQPGHKESAVKGRTQEDNTNVTIHPEALHLAKRSTAVVSGDSPGDSAPAADDAPYQTARHLGVVPPHVWSWDGFLAHVTWPTRLFRFSFIFQAVAVLVALAHPGHILLYAPGDSLAYRLATPRTMLENKDFLPVCGYACVSFPRSPQSHTFVCSWGFAASPPSRNPKRFENRTFLFQAVAALVALATPRTPLKNADAVRLSYRRNAQNKKRASLAASGCVNVC</sequence>
<feature type="region of interest" description="Disordered" evidence="1">
    <location>
        <begin position="1"/>
        <end position="28"/>
    </location>
</feature>
<keyword evidence="2" id="KW-1133">Transmembrane helix</keyword>
<proteinExistence type="predicted"/>
<evidence type="ECO:0000256" key="1">
    <source>
        <dbReference type="SAM" id="MobiDB-lite"/>
    </source>
</evidence>
<keyword evidence="2" id="KW-0812">Transmembrane</keyword>
<protein>
    <submittedName>
        <fullName evidence="3">Uncharacterized protein</fullName>
    </submittedName>
</protein>
<feature type="transmembrane region" description="Helical" evidence="2">
    <location>
        <begin position="93"/>
        <end position="114"/>
    </location>
</feature>
<feature type="compositionally biased region" description="Basic and acidic residues" evidence="1">
    <location>
        <begin position="8"/>
        <end position="20"/>
    </location>
</feature>
<accession>A0A2T7AY14</accession>
<name>A0A2T7AY14_9ENTR</name>
<keyword evidence="2" id="KW-0472">Membrane</keyword>
<organism evidence="3">
    <name type="scientific">Cronobacter turicensis</name>
    <dbReference type="NCBI Taxonomy" id="413502"/>
    <lineage>
        <taxon>Bacteria</taxon>
        <taxon>Pseudomonadati</taxon>
        <taxon>Pseudomonadota</taxon>
        <taxon>Gammaproteobacteria</taxon>
        <taxon>Enterobacterales</taxon>
        <taxon>Enterobacteriaceae</taxon>
        <taxon>Cronobacter</taxon>
    </lineage>
</organism>
<reference evidence="3" key="1">
    <citation type="submission" date="2016-12" db="EMBL/GenBank/DDBJ databases">
        <title>Analysis of the Molecular Diversity Among Cronobacter Species Isolated from Filth Flies Using a Pan Genomic DNA Microarray.</title>
        <authorList>
            <person name="Pava-Ripoll M."/>
            <person name="Tall B."/>
            <person name="Farber J."/>
            <person name="Fanning S."/>
            <person name="Lehner A."/>
            <person name="Stephan R."/>
            <person name="Pagotto F."/>
            <person name="Iverson C."/>
            <person name="Ziobro G."/>
            <person name="Miller A."/>
            <person name="Pearson R."/>
            <person name="Yan Q."/>
            <person name="Kim M."/>
            <person name="Jeong S."/>
            <person name="Park J."/>
            <person name="Jun S."/>
            <person name="Choi H."/>
            <person name="Chung T."/>
            <person name="Yoo Y."/>
            <person name="Park E."/>
            <person name="Hwang S."/>
            <person name="Lee B."/>
            <person name="Sathyamoorthy V."/>
            <person name="Carter L."/>
            <person name="Mammel M."/>
            <person name="Jackson S."/>
            <person name="Kothary M."/>
            <person name="Patel I."/>
            <person name="Grim C."/>
            <person name="Gopinath G."/>
            <person name="Gangiredla J."/>
            <person name="Chase H."/>
        </authorList>
    </citation>
    <scope>NUCLEOTIDE SEQUENCE [LARGE SCALE GENOMIC DNA]</scope>
    <source>
        <strain evidence="3">MOD1-Sh41s</strain>
    </source>
</reference>